<evidence type="ECO:0000259" key="1">
    <source>
        <dbReference type="SMART" id="SM00992"/>
    </source>
</evidence>
<accession>A0A9W9DUM9</accession>
<dbReference type="SUPFAM" id="SSF141255">
    <property type="entry name" value="YccV-like"/>
    <property type="match status" value="1"/>
</dbReference>
<reference evidence="2" key="1">
    <citation type="submission" date="2022-08" db="EMBL/GenBank/DDBJ databases">
        <title>A Global Phylogenomic Analysis of the Shiitake Genus Lentinula.</title>
        <authorList>
            <consortium name="DOE Joint Genome Institute"/>
            <person name="Sierra-Patev S."/>
            <person name="Min B."/>
            <person name="Naranjo-Ortiz M."/>
            <person name="Looney B."/>
            <person name="Konkel Z."/>
            <person name="Slot J.C."/>
            <person name="Sakamoto Y."/>
            <person name="Steenwyk J.L."/>
            <person name="Rokas A."/>
            <person name="Carro J."/>
            <person name="Camarero S."/>
            <person name="Ferreira P."/>
            <person name="Molpeceres G."/>
            <person name="Ruiz-Duenas F.J."/>
            <person name="Serrano A."/>
            <person name="Henrissat B."/>
            <person name="Drula E."/>
            <person name="Hughes K.W."/>
            <person name="Mata J.L."/>
            <person name="Ishikawa N.K."/>
            <person name="Vargas-Isla R."/>
            <person name="Ushijima S."/>
            <person name="Smith C.A."/>
            <person name="Ahrendt S."/>
            <person name="Andreopoulos W."/>
            <person name="He G."/>
            <person name="Labutti K."/>
            <person name="Lipzen A."/>
            <person name="Ng V."/>
            <person name="Riley R."/>
            <person name="Sandor L."/>
            <person name="Barry K."/>
            <person name="Martinez A.T."/>
            <person name="Xiao Y."/>
            <person name="Gibbons J.G."/>
            <person name="Terashima K."/>
            <person name="Grigoriev I.V."/>
            <person name="Hibbett D.S."/>
        </authorList>
    </citation>
    <scope>NUCLEOTIDE SEQUENCE</scope>
    <source>
        <strain evidence="2">JLM2183</strain>
    </source>
</reference>
<evidence type="ECO:0000313" key="2">
    <source>
        <dbReference type="EMBL" id="KAJ4485824.1"/>
    </source>
</evidence>
<dbReference type="GO" id="GO:0003677">
    <property type="term" value="F:DNA binding"/>
    <property type="evidence" value="ECO:0007669"/>
    <property type="project" value="InterPro"/>
</dbReference>
<dbReference type="InterPro" id="IPR036047">
    <property type="entry name" value="F-box-like_dom_sf"/>
</dbReference>
<evidence type="ECO:0000313" key="3">
    <source>
        <dbReference type="Proteomes" id="UP001150266"/>
    </source>
</evidence>
<organism evidence="2 3">
    <name type="scientific">Lentinula aciculospora</name>
    <dbReference type="NCBI Taxonomy" id="153920"/>
    <lineage>
        <taxon>Eukaryota</taxon>
        <taxon>Fungi</taxon>
        <taxon>Dikarya</taxon>
        <taxon>Basidiomycota</taxon>
        <taxon>Agaricomycotina</taxon>
        <taxon>Agaricomycetes</taxon>
        <taxon>Agaricomycetidae</taxon>
        <taxon>Agaricales</taxon>
        <taxon>Marasmiineae</taxon>
        <taxon>Omphalotaceae</taxon>
        <taxon>Lentinula</taxon>
    </lineage>
</organism>
<dbReference type="PANTHER" id="PTHR31350">
    <property type="entry name" value="SI:DKEY-261L7.2"/>
    <property type="match status" value="1"/>
</dbReference>
<proteinExistence type="predicted"/>
<dbReference type="Proteomes" id="UP001150266">
    <property type="component" value="Unassembled WGS sequence"/>
</dbReference>
<protein>
    <recommendedName>
        <fullName evidence="1">Hemimethylated DNA-binding domain-containing protein</fullName>
    </recommendedName>
</protein>
<dbReference type="InterPro" id="IPR011722">
    <property type="entry name" value="Hemimethylated_DNA-bd_dom"/>
</dbReference>
<dbReference type="PANTHER" id="PTHR31350:SF27">
    <property type="entry name" value="HEMIMETHYLATED DNA-BINDING DOMAIN-CONTAINING PROTEIN"/>
    <property type="match status" value="1"/>
</dbReference>
<dbReference type="InterPro" id="IPR036623">
    <property type="entry name" value="Hemimethylated_DNA-bd_sf"/>
</dbReference>
<sequence>MVPSLPLDVLVHILYQLPPSRDLDGDIVVKTIVHCSSANALFHEAAAIPSLWQQHYQIRYLHANQSSEDQRKAETGGNWRLMYAARRTIDRKALKHLDSIVMKRSGRYDHANALTKFLFDVWDALEIETGMVDPSGYLQILELGEIPSLWATRGYWASALLASIGQMYAVGLWSSLRLGSNSIPFVQAFSSTSCFFGKHPDEVYSLLTRLNSRCKDYLFRLNIPLSMTESNYDLRKLCILICEFMSTEGYGPIAAHNFHDVPTLFPHSYLTSHKRTIPLSLAHIFVSIAQSLGVVASPVDFPVRVLVHISVPDPEADDFFVDVLGLQNILSLRDDIPAILARQGIQADRMIHYISPCGADSMLVRNGRNILSSLNIPDTPLSLIRPSALLAFTIFLVLTPPTGGGRLVYRFMTQADPLDCATFICGALIPSLDGASKVQDDLRQECQKTLNEEAKHAGEIRLRSSEEKTVEHFVGMLFEHRKYSYTALVTGWDVTSESWMREMRVSDLPRGQNQPFYHVVCMDSSSRYVAEDNIKPLLTSSNELLTEMCQSIRILPKFFTGVLAKTTMRSADVGIIPVQERRARFVLSPELREAYPEDEAWGDAWLVG</sequence>
<dbReference type="Pfam" id="PF13369">
    <property type="entry name" value="Transglut_core2"/>
    <property type="match status" value="1"/>
</dbReference>
<gene>
    <name evidence="2" type="ORF">J3R30DRAFT_3283764</name>
</gene>
<name>A0A9W9DUM9_9AGAR</name>
<dbReference type="SUPFAM" id="SSF81383">
    <property type="entry name" value="F-box domain"/>
    <property type="match status" value="1"/>
</dbReference>
<dbReference type="EMBL" id="JAOTPV010000003">
    <property type="protein sequence ID" value="KAJ4485824.1"/>
    <property type="molecule type" value="Genomic_DNA"/>
</dbReference>
<dbReference type="NCBIfam" id="TIGR02097">
    <property type="entry name" value="yccV"/>
    <property type="match status" value="1"/>
</dbReference>
<dbReference type="AlphaFoldDB" id="A0A9W9DUM9"/>
<dbReference type="SMART" id="SM00992">
    <property type="entry name" value="YccV-like"/>
    <property type="match status" value="1"/>
</dbReference>
<comment type="caution">
    <text evidence="2">The sequence shown here is derived from an EMBL/GenBank/DDBJ whole genome shotgun (WGS) entry which is preliminary data.</text>
</comment>
<dbReference type="OrthoDB" id="28868at2759"/>
<dbReference type="Gene3D" id="2.30.30.390">
    <property type="entry name" value="Hemimethylated DNA-binding domain"/>
    <property type="match status" value="1"/>
</dbReference>
<dbReference type="Pfam" id="PF08755">
    <property type="entry name" value="YccV-like"/>
    <property type="match status" value="1"/>
</dbReference>
<dbReference type="InterPro" id="IPR032698">
    <property type="entry name" value="SirB1_N"/>
</dbReference>
<feature type="domain" description="Hemimethylated DNA-binding" evidence="1">
    <location>
        <begin position="469"/>
        <end position="556"/>
    </location>
</feature>
<keyword evidence="3" id="KW-1185">Reference proteome</keyword>